<gene>
    <name evidence="1" type="ORF">Y1Q_0000494</name>
</gene>
<accession>A0A151MBA3</accession>
<dbReference type="AlphaFoldDB" id="A0A151MBA3"/>
<keyword evidence="2" id="KW-1185">Reference proteome</keyword>
<protein>
    <submittedName>
        <fullName evidence="1">Uncharacterized protein</fullName>
    </submittedName>
</protein>
<organism evidence="1 2">
    <name type="scientific">Alligator mississippiensis</name>
    <name type="common">American alligator</name>
    <dbReference type="NCBI Taxonomy" id="8496"/>
    <lineage>
        <taxon>Eukaryota</taxon>
        <taxon>Metazoa</taxon>
        <taxon>Chordata</taxon>
        <taxon>Craniata</taxon>
        <taxon>Vertebrata</taxon>
        <taxon>Euteleostomi</taxon>
        <taxon>Archelosauria</taxon>
        <taxon>Archosauria</taxon>
        <taxon>Crocodylia</taxon>
        <taxon>Alligatoridae</taxon>
        <taxon>Alligatorinae</taxon>
        <taxon>Alligator</taxon>
    </lineage>
</organism>
<reference evidence="1 2" key="1">
    <citation type="journal article" date="2012" name="Genome Biol.">
        <title>Sequencing three crocodilian genomes to illuminate the evolution of archosaurs and amniotes.</title>
        <authorList>
            <person name="St John J.A."/>
            <person name="Braun E.L."/>
            <person name="Isberg S.R."/>
            <person name="Miles L.G."/>
            <person name="Chong A.Y."/>
            <person name="Gongora J."/>
            <person name="Dalzell P."/>
            <person name="Moran C."/>
            <person name="Bed'hom B."/>
            <person name="Abzhanov A."/>
            <person name="Burgess S.C."/>
            <person name="Cooksey A.M."/>
            <person name="Castoe T.A."/>
            <person name="Crawford N.G."/>
            <person name="Densmore L.D."/>
            <person name="Drew J.C."/>
            <person name="Edwards S.V."/>
            <person name="Faircloth B.C."/>
            <person name="Fujita M.K."/>
            <person name="Greenwold M.J."/>
            <person name="Hoffmann F.G."/>
            <person name="Howard J.M."/>
            <person name="Iguchi T."/>
            <person name="Janes D.E."/>
            <person name="Khan S.Y."/>
            <person name="Kohno S."/>
            <person name="de Koning A.J."/>
            <person name="Lance S.L."/>
            <person name="McCarthy F.M."/>
            <person name="McCormack J.E."/>
            <person name="Merchant M.E."/>
            <person name="Peterson D.G."/>
            <person name="Pollock D.D."/>
            <person name="Pourmand N."/>
            <person name="Raney B.J."/>
            <person name="Roessler K.A."/>
            <person name="Sanford J.R."/>
            <person name="Sawyer R.H."/>
            <person name="Schmidt C.J."/>
            <person name="Triplett E.W."/>
            <person name="Tuberville T.D."/>
            <person name="Venegas-Anaya M."/>
            <person name="Howard J.T."/>
            <person name="Jarvis E.D."/>
            <person name="Guillette L.J.Jr."/>
            <person name="Glenn T.C."/>
            <person name="Green R.E."/>
            <person name="Ray D.A."/>
        </authorList>
    </citation>
    <scope>NUCLEOTIDE SEQUENCE [LARGE SCALE GENOMIC DNA]</scope>
    <source>
        <strain evidence="1">KSC_2009_1</strain>
    </source>
</reference>
<dbReference type="EMBL" id="AKHW03006283">
    <property type="protein sequence ID" value="KYO21806.1"/>
    <property type="molecule type" value="Genomic_DNA"/>
</dbReference>
<sequence length="127" mass="13875">MGITEKSVLFLKTYFSLSGEYKWSFLLGLRLVSSGVASLSKVGVSSIRFTQQGGKMAPETTGSSCQSVAMPLPLGRLPRPGVCLRLQTREAHVRPSEMIKHRAVGNPASKPGKCKTSFVYFMFTCIQ</sequence>
<proteinExistence type="predicted"/>
<evidence type="ECO:0000313" key="2">
    <source>
        <dbReference type="Proteomes" id="UP000050525"/>
    </source>
</evidence>
<comment type="caution">
    <text evidence="1">The sequence shown here is derived from an EMBL/GenBank/DDBJ whole genome shotgun (WGS) entry which is preliminary data.</text>
</comment>
<dbReference type="Proteomes" id="UP000050525">
    <property type="component" value="Unassembled WGS sequence"/>
</dbReference>
<name>A0A151MBA3_ALLMI</name>
<evidence type="ECO:0000313" key="1">
    <source>
        <dbReference type="EMBL" id="KYO21806.1"/>
    </source>
</evidence>